<dbReference type="SUPFAM" id="SSF53448">
    <property type="entry name" value="Nucleotide-diphospho-sugar transferases"/>
    <property type="match status" value="1"/>
</dbReference>
<dbReference type="AlphaFoldDB" id="A0A9Q5ZGF5"/>
<proteinExistence type="predicted"/>
<dbReference type="InterPro" id="IPR029044">
    <property type="entry name" value="Nucleotide-diphossugar_trans"/>
</dbReference>
<accession>A0A9Q5ZGF5</accession>
<dbReference type="InterPro" id="IPR001173">
    <property type="entry name" value="Glyco_trans_2-like"/>
</dbReference>
<dbReference type="Pfam" id="PF00535">
    <property type="entry name" value="Glycos_transf_2"/>
    <property type="match status" value="1"/>
</dbReference>
<name>A0A9Q5ZGF5_NOSLI</name>
<dbReference type="Gene3D" id="3.90.550.10">
    <property type="entry name" value="Spore Coat Polysaccharide Biosynthesis Protein SpsA, Chain A"/>
    <property type="match status" value="1"/>
</dbReference>
<dbReference type="CDD" id="cd00761">
    <property type="entry name" value="Glyco_tranf_GTA_type"/>
    <property type="match status" value="1"/>
</dbReference>
<dbReference type="Proteomes" id="UP000222310">
    <property type="component" value="Unassembled WGS sequence"/>
</dbReference>
<dbReference type="EMBL" id="LAHD01000003">
    <property type="protein sequence ID" value="PHK07081.1"/>
    <property type="molecule type" value="Genomic_DNA"/>
</dbReference>
<dbReference type="InterPro" id="IPR050834">
    <property type="entry name" value="Glycosyltransf_2"/>
</dbReference>
<protein>
    <submittedName>
        <fullName evidence="2">Glycosyl transferase</fullName>
    </submittedName>
</protein>
<dbReference type="GO" id="GO:0016740">
    <property type="term" value="F:transferase activity"/>
    <property type="evidence" value="ECO:0007669"/>
    <property type="project" value="UniProtKB-KW"/>
</dbReference>
<comment type="caution">
    <text evidence="2">The sequence shown here is derived from an EMBL/GenBank/DDBJ whole genome shotgun (WGS) entry which is preliminary data.</text>
</comment>
<dbReference type="NCBIfam" id="NF038302">
    <property type="entry name" value="EPS_HpsE"/>
    <property type="match status" value="1"/>
</dbReference>
<evidence type="ECO:0000313" key="2">
    <source>
        <dbReference type="EMBL" id="PHK07081.1"/>
    </source>
</evidence>
<sequence length="346" mass="39967">MEEWLFERQIIITLIIMPESANEKLDITVAIPTYNGASRLPKILDKLLTQTDVQNLKWEVLIIDNNSSDNTSEIIQNYQQLYDGNCHLRYVFEKEQGAAFARLRAGKEARGELIAFLDDDNLPAPDWLAQGYAFGLEYPQAGVWSGQIHGDFQVKPPENFEKIQGFLAIREHGSKPYLFDVDNLRLPPGAALIIRKKAWRENVPERPILSGKLPGTLVQGEDYEPLLYIHNAGWQIWYNPTMHTYHQIPSWRFEKDYLINLARGCGLCIFQLRLINAKNWQKPIVFVKTVLGNLRRVLQSLVQYKGQLKHNLIAVVEMEFYLASMISPFYYLKCNLRKLFKNKAAI</sequence>
<reference evidence="2 3" key="1">
    <citation type="submission" date="2015-02" db="EMBL/GenBank/DDBJ databases">
        <title>Nostoc linckia genome annotation.</title>
        <authorList>
            <person name="Zhou Z."/>
        </authorList>
    </citation>
    <scope>NUCLEOTIDE SEQUENCE [LARGE SCALE GENOMIC DNA]</scope>
    <source>
        <strain evidence="3">z8</strain>
    </source>
</reference>
<feature type="domain" description="Glycosyltransferase 2-like" evidence="1">
    <location>
        <begin position="28"/>
        <end position="146"/>
    </location>
</feature>
<dbReference type="PANTHER" id="PTHR43685">
    <property type="entry name" value="GLYCOSYLTRANSFERASE"/>
    <property type="match status" value="1"/>
</dbReference>
<gene>
    <name evidence="2" type="ORF">VF08_02130</name>
</gene>
<dbReference type="PANTHER" id="PTHR43685:SF14">
    <property type="entry name" value="GLYCOSYLTRANSFERASE 2-LIKE DOMAIN-CONTAINING PROTEIN"/>
    <property type="match status" value="1"/>
</dbReference>
<evidence type="ECO:0000313" key="3">
    <source>
        <dbReference type="Proteomes" id="UP000222310"/>
    </source>
</evidence>
<keyword evidence="2" id="KW-0808">Transferase</keyword>
<organism evidence="2 3">
    <name type="scientific">Nostoc linckia z8</name>
    <dbReference type="NCBI Taxonomy" id="1628746"/>
    <lineage>
        <taxon>Bacteria</taxon>
        <taxon>Bacillati</taxon>
        <taxon>Cyanobacteriota</taxon>
        <taxon>Cyanophyceae</taxon>
        <taxon>Nostocales</taxon>
        <taxon>Nostocaceae</taxon>
        <taxon>Nostoc</taxon>
    </lineage>
</organism>
<evidence type="ECO:0000259" key="1">
    <source>
        <dbReference type="Pfam" id="PF00535"/>
    </source>
</evidence>